<keyword evidence="4 6" id="KW-0963">Cytoplasm</keyword>
<keyword evidence="5 6" id="KW-0233">DNA recombination</keyword>
<organism evidence="7 8">
    <name type="scientific">Aeromonas schubertii</name>
    <dbReference type="NCBI Taxonomy" id="652"/>
    <lineage>
        <taxon>Bacteria</taxon>
        <taxon>Pseudomonadati</taxon>
        <taxon>Pseudomonadota</taxon>
        <taxon>Gammaproteobacteria</taxon>
        <taxon>Aeromonadales</taxon>
        <taxon>Aeromonadaceae</taxon>
        <taxon>Aeromonas</taxon>
    </lineage>
</organism>
<dbReference type="GO" id="GO:0006310">
    <property type="term" value="P:DNA recombination"/>
    <property type="evidence" value="ECO:0007669"/>
    <property type="project" value="UniProtKB-UniRule"/>
</dbReference>
<dbReference type="Proteomes" id="UP000058114">
    <property type="component" value="Chromosome"/>
</dbReference>
<sequence length="318" mass="35439">MQYNAALTNEETDDAMWFKNLQIYRFTRPFELTVEQLETQLESCLFTPCGSQDLSRFGWVKPLGKFGATLAHSASGQILICARKEEKMLPGSVVKEMLAEKVEEIEHEQGRALKKKEKEALKEEILHTLLPRAFSRTSQTFAWINPADNLMVVDASSAKKADDLLALLRKSIGTLPVVPVALKNPPEITMTEWLTEGNLPASLALEDEAELRSAMEHGGIIRCKQQDLMTDEIKNHLANDKLVTKLALNWGESLSFVLGDDLSIKRLKFSEELREQNDDITSEDPAARLDADFALVTAELAQFIPALLAALGGEEQSL</sequence>
<evidence type="ECO:0000313" key="8">
    <source>
        <dbReference type="Proteomes" id="UP000058114"/>
    </source>
</evidence>
<evidence type="ECO:0000256" key="5">
    <source>
        <dbReference type="ARBA" id="ARBA00023172"/>
    </source>
</evidence>
<dbReference type="PATRIC" id="fig|652.5.peg.3057"/>
<dbReference type="EMBL" id="CP013067">
    <property type="protein sequence ID" value="ALP42732.1"/>
    <property type="molecule type" value="Genomic_DNA"/>
</dbReference>
<comment type="similarity">
    <text evidence="2 6">Belongs to the RdgC family.</text>
</comment>
<protein>
    <recommendedName>
        <fullName evidence="3 6">Recombination-associated protein RdgC</fullName>
    </recommendedName>
</protein>
<dbReference type="GO" id="GO:0005737">
    <property type="term" value="C:cytoplasm"/>
    <property type="evidence" value="ECO:0007669"/>
    <property type="project" value="UniProtKB-UniRule"/>
</dbReference>
<dbReference type="PANTHER" id="PTHR38103:SF1">
    <property type="entry name" value="RECOMBINATION-ASSOCIATED PROTEIN RDGC"/>
    <property type="match status" value="1"/>
</dbReference>
<evidence type="ECO:0000256" key="2">
    <source>
        <dbReference type="ARBA" id="ARBA00008657"/>
    </source>
</evidence>
<dbReference type="HAMAP" id="MF_00194">
    <property type="entry name" value="RdgC"/>
    <property type="match status" value="1"/>
</dbReference>
<comment type="function">
    <text evidence="6">May be involved in recombination.</text>
</comment>
<reference evidence="8" key="1">
    <citation type="submission" date="2015-10" db="EMBL/GenBank/DDBJ databases">
        <title>Complete Genome Sequence of Aeromonas schubertii strain WL1483.</title>
        <authorList>
            <person name="Liu L."/>
        </authorList>
    </citation>
    <scope>NUCLEOTIDE SEQUENCE [LARGE SCALE GENOMIC DNA]</scope>
    <source>
        <strain evidence="8">WL1483</strain>
    </source>
</reference>
<name>A0A0S2SM07_9GAMM</name>
<reference evidence="7 8" key="2">
    <citation type="journal article" date="2016" name="Genome Announc.">
        <title>Complete Genome Sequence of the Highly Virulent Aeromonas schubertii Strain WL1483, Isolated from Diseased Snakehead Fish (Channa argus) in China.</title>
        <authorList>
            <person name="Liu L."/>
            <person name="Li N."/>
            <person name="Zhang D."/>
            <person name="Fu X."/>
            <person name="Shi C."/>
            <person name="Lin Q."/>
            <person name="Hao G."/>
        </authorList>
    </citation>
    <scope>NUCLEOTIDE SEQUENCE [LARGE SCALE GENOMIC DNA]</scope>
    <source>
        <strain evidence="7 8">WL1483</strain>
    </source>
</reference>
<evidence type="ECO:0000313" key="7">
    <source>
        <dbReference type="EMBL" id="ALP42732.1"/>
    </source>
</evidence>
<dbReference type="NCBIfam" id="NF001464">
    <property type="entry name" value="PRK00321.1-5"/>
    <property type="match status" value="1"/>
</dbReference>
<dbReference type="NCBIfam" id="NF001462">
    <property type="entry name" value="PRK00321.1-3"/>
    <property type="match status" value="1"/>
</dbReference>
<evidence type="ECO:0000256" key="6">
    <source>
        <dbReference type="HAMAP-Rule" id="MF_00194"/>
    </source>
</evidence>
<proteinExistence type="inferred from homology"/>
<evidence type="ECO:0000256" key="4">
    <source>
        <dbReference type="ARBA" id="ARBA00022490"/>
    </source>
</evidence>
<dbReference type="AlphaFoldDB" id="A0A0S2SM07"/>
<dbReference type="KEGG" id="asr:WL1483_3313"/>
<evidence type="ECO:0000256" key="3">
    <source>
        <dbReference type="ARBA" id="ARBA00022296"/>
    </source>
</evidence>
<dbReference type="Pfam" id="PF04381">
    <property type="entry name" value="RdgC"/>
    <property type="match status" value="1"/>
</dbReference>
<evidence type="ECO:0000256" key="1">
    <source>
        <dbReference type="ARBA" id="ARBA00004453"/>
    </source>
</evidence>
<dbReference type="GO" id="GO:0003690">
    <property type="term" value="F:double-stranded DNA binding"/>
    <property type="evidence" value="ECO:0007669"/>
    <property type="project" value="TreeGrafter"/>
</dbReference>
<gene>
    <name evidence="6 7" type="primary">rdgC</name>
    <name evidence="7" type="ORF">WL1483_3313</name>
</gene>
<comment type="subcellular location">
    <subcellularLocation>
        <location evidence="1 6">Cytoplasm</location>
        <location evidence="1 6">Nucleoid</location>
    </subcellularLocation>
</comment>
<dbReference type="PANTHER" id="PTHR38103">
    <property type="entry name" value="RECOMBINATION-ASSOCIATED PROTEIN RDGC"/>
    <property type="match status" value="1"/>
</dbReference>
<dbReference type="GO" id="GO:0000018">
    <property type="term" value="P:regulation of DNA recombination"/>
    <property type="evidence" value="ECO:0007669"/>
    <property type="project" value="TreeGrafter"/>
</dbReference>
<dbReference type="InterPro" id="IPR007476">
    <property type="entry name" value="RdgC"/>
</dbReference>
<accession>A0A0S2SM07</accession>
<dbReference type="GO" id="GO:0043590">
    <property type="term" value="C:bacterial nucleoid"/>
    <property type="evidence" value="ECO:0007669"/>
    <property type="project" value="TreeGrafter"/>
</dbReference>